<keyword evidence="1" id="KW-0472">Membrane</keyword>
<name>A0A6J7D1F8_9ZZZZ</name>
<keyword evidence="1" id="KW-0812">Transmembrane</keyword>
<dbReference type="EMBL" id="CAFBLK010000050">
    <property type="protein sequence ID" value="CAB4861003.1"/>
    <property type="molecule type" value="Genomic_DNA"/>
</dbReference>
<protein>
    <submittedName>
        <fullName evidence="2">Unannotated protein</fullName>
    </submittedName>
</protein>
<dbReference type="AlphaFoldDB" id="A0A6J7D1F8"/>
<feature type="transmembrane region" description="Helical" evidence="1">
    <location>
        <begin position="173"/>
        <end position="193"/>
    </location>
</feature>
<keyword evidence="1" id="KW-1133">Transmembrane helix</keyword>
<feature type="transmembrane region" description="Helical" evidence="1">
    <location>
        <begin position="213"/>
        <end position="231"/>
    </location>
</feature>
<accession>A0A6J7D1F8</accession>
<organism evidence="2">
    <name type="scientific">freshwater metagenome</name>
    <dbReference type="NCBI Taxonomy" id="449393"/>
    <lineage>
        <taxon>unclassified sequences</taxon>
        <taxon>metagenomes</taxon>
        <taxon>ecological metagenomes</taxon>
    </lineage>
</organism>
<proteinExistence type="predicted"/>
<feature type="transmembrane region" description="Helical" evidence="1">
    <location>
        <begin position="308"/>
        <end position="329"/>
    </location>
</feature>
<gene>
    <name evidence="2" type="ORF">UFOPK3317_00408</name>
</gene>
<feature type="transmembrane region" description="Helical" evidence="1">
    <location>
        <begin position="79"/>
        <end position="102"/>
    </location>
</feature>
<feature type="transmembrane region" description="Helical" evidence="1">
    <location>
        <begin position="132"/>
        <end position="152"/>
    </location>
</feature>
<reference evidence="2" key="1">
    <citation type="submission" date="2020-05" db="EMBL/GenBank/DDBJ databases">
        <authorList>
            <person name="Chiriac C."/>
            <person name="Salcher M."/>
            <person name="Ghai R."/>
            <person name="Kavagutti S V."/>
        </authorList>
    </citation>
    <scope>NUCLEOTIDE SEQUENCE</scope>
</reference>
<evidence type="ECO:0000256" key="1">
    <source>
        <dbReference type="SAM" id="Phobius"/>
    </source>
</evidence>
<evidence type="ECO:0000313" key="2">
    <source>
        <dbReference type="EMBL" id="CAB4861003.1"/>
    </source>
</evidence>
<feature type="transmembrane region" description="Helical" evidence="1">
    <location>
        <begin position="53"/>
        <end position="72"/>
    </location>
</feature>
<sequence length="339" mass="36724">MVIAAKQLRPDVRRWEDLPALALGLLLVGISFQTPWLHNRMLRNAQDFQGSDLFPFSFAIAMLFVLFAVLAVSKIHFPLFNVLSNGVAAIGIIWIWTMFAFFEMAEALASSFAPSWLPDTLRDITASVVPRWGLLLSALGAGIVVASAHPGAKESIRQFRKFGRLIITRDKRAWSVGLVVCALALGVTARYLTWFHLRIGTGSQSIPLWGIPWISQIGLVAIGGAFVAIVAHVIRRHILAGIVLCVAGWMMTLLGASCVIVGDTPAVTLPAGISSNISKLQEKSDLLLGSARDEPRSANYRLQVDSGIGGSAEFVAGVFMLMASLAYLADLNRESRGRS</sequence>
<feature type="transmembrane region" description="Helical" evidence="1">
    <location>
        <begin position="238"/>
        <end position="262"/>
    </location>
</feature>
<feature type="transmembrane region" description="Helical" evidence="1">
    <location>
        <begin position="20"/>
        <end position="38"/>
    </location>
</feature>